<dbReference type="GO" id="GO:0005524">
    <property type="term" value="F:ATP binding"/>
    <property type="evidence" value="ECO:0007669"/>
    <property type="project" value="UniProtKB-UniRule"/>
</dbReference>
<feature type="binding site" evidence="8">
    <location>
        <position position="61"/>
    </location>
    <ligand>
        <name>Mg(2+)</name>
        <dbReference type="ChEBI" id="CHEBI:18420"/>
    </ligand>
</feature>
<dbReference type="GO" id="GO:0000287">
    <property type="term" value="F:magnesium ion binding"/>
    <property type="evidence" value="ECO:0007669"/>
    <property type="project" value="UniProtKB-UniRule"/>
</dbReference>
<sequence length="241" mass="25656">MSIATARQAYFVTGTDTDVGKTFVSSLLLARARTQGLDCFAIKPISAGCSRDEAGGLISEDARCLQQYASVNLIEELVAPIKLPAATSPHIAAAQVGERLQASRVVGHIRAGMSTRASRILVEGAGGWRVPINVQECISDVAKQLHLPVILVVGIRLGCLNHALLTAELIMRDGLPLAGWVANCLHADEPFVAEQIETLEKKLSAPCLGVIPHQADSNVTALIDCIRWPSELVHSLPATKS</sequence>
<reference evidence="9 10" key="1">
    <citation type="submission" date="2016-10" db="EMBL/GenBank/DDBJ databases">
        <title>Draft Genome sequence of Alkanindiges sp. strain H1.</title>
        <authorList>
            <person name="Subhash Y."/>
            <person name="Lee S."/>
        </authorList>
    </citation>
    <scope>NUCLEOTIDE SEQUENCE [LARGE SCALE GENOMIC DNA]</scope>
    <source>
        <strain evidence="9 10">H1</strain>
    </source>
</reference>
<name>A0A1S8CXF2_9GAMM</name>
<keyword evidence="3 8" id="KW-0479">Metal-binding</keyword>
<keyword evidence="10" id="KW-1185">Reference proteome</keyword>
<feature type="binding site" evidence="8">
    <location>
        <begin position="18"/>
        <end position="23"/>
    </location>
    <ligand>
        <name>ATP</name>
        <dbReference type="ChEBI" id="CHEBI:30616"/>
    </ligand>
</feature>
<dbReference type="GO" id="GO:0042803">
    <property type="term" value="F:protein homodimerization activity"/>
    <property type="evidence" value="ECO:0007669"/>
    <property type="project" value="UniProtKB-ARBA"/>
</dbReference>
<evidence type="ECO:0000256" key="2">
    <source>
        <dbReference type="ARBA" id="ARBA00022598"/>
    </source>
</evidence>
<dbReference type="RefSeq" id="WP_076876969.1">
    <property type="nucleotide sequence ID" value="NZ_MLCN01000004.1"/>
</dbReference>
<gene>
    <name evidence="8" type="primary">bioD</name>
    <name evidence="9" type="ORF">BKE30_01840</name>
</gene>
<dbReference type="NCBIfam" id="TIGR00347">
    <property type="entry name" value="bioD"/>
    <property type="match status" value="1"/>
</dbReference>
<comment type="caution">
    <text evidence="8">Lacks conserved residue(s) required for the propagation of feature annotation.</text>
</comment>
<comment type="function">
    <text evidence="8">Catalyzes a mechanistically unusual reaction, the ATP-dependent insertion of CO2 between the N7 and N8 nitrogen atoms of 7,8-diaminopelargonic acid (DAPA, also called 7,8-diammoniononanoate) to form a ureido ring.</text>
</comment>
<dbReference type="PANTHER" id="PTHR43210:SF5">
    <property type="entry name" value="DETHIOBIOTIN SYNTHETASE"/>
    <property type="match status" value="1"/>
</dbReference>
<comment type="cofactor">
    <cofactor evidence="8">
        <name>Mg(2+)</name>
        <dbReference type="ChEBI" id="CHEBI:18420"/>
    </cofactor>
</comment>
<dbReference type="InterPro" id="IPR027417">
    <property type="entry name" value="P-loop_NTPase"/>
</dbReference>
<comment type="similarity">
    <text evidence="8">Belongs to the dethiobiotin synthetase family.</text>
</comment>
<comment type="subcellular location">
    <subcellularLocation>
        <location evidence="8">Cytoplasm</location>
    </subcellularLocation>
</comment>
<dbReference type="STRING" id="1907941.BKE30_01840"/>
<organism evidence="9 10">
    <name type="scientific">Alkanindiges hydrocarboniclasticus</name>
    <dbReference type="NCBI Taxonomy" id="1907941"/>
    <lineage>
        <taxon>Bacteria</taxon>
        <taxon>Pseudomonadati</taxon>
        <taxon>Pseudomonadota</taxon>
        <taxon>Gammaproteobacteria</taxon>
        <taxon>Moraxellales</taxon>
        <taxon>Moraxellaceae</taxon>
        <taxon>Alkanindiges</taxon>
    </lineage>
</organism>
<dbReference type="GO" id="GO:0005829">
    <property type="term" value="C:cytosol"/>
    <property type="evidence" value="ECO:0007669"/>
    <property type="project" value="TreeGrafter"/>
</dbReference>
<accession>A0A1S8CXF2</accession>
<dbReference type="OrthoDB" id="9802097at2"/>
<keyword evidence="2 8" id="KW-0436">Ligase</keyword>
<feature type="binding site" evidence="8">
    <location>
        <position position="123"/>
    </location>
    <ligand>
        <name>Mg(2+)</name>
        <dbReference type="ChEBI" id="CHEBI:18420"/>
    </ligand>
</feature>
<dbReference type="Gene3D" id="3.40.50.300">
    <property type="entry name" value="P-loop containing nucleotide triphosphate hydrolases"/>
    <property type="match status" value="1"/>
</dbReference>
<dbReference type="InterPro" id="IPR004472">
    <property type="entry name" value="DTB_synth_BioD"/>
</dbReference>
<protein>
    <recommendedName>
        <fullName evidence="8">ATP-dependent dethiobiotin synthetase BioD</fullName>
        <ecNumber evidence="8">6.3.3.3</ecNumber>
    </recommendedName>
    <alternativeName>
        <fullName evidence="8">DTB synthetase</fullName>
        <shortName evidence="8">DTBS</shortName>
    </alternativeName>
    <alternativeName>
        <fullName evidence="8">Dethiobiotin synthase</fullName>
    </alternativeName>
</protein>
<evidence type="ECO:0000313" key="9">
    <source>
        <dbReference type="EMBL" id="ONG42030.1"/>
    </source>
</evidence>
<dbReference type="AlphaFoldDB" id="A0A1S8CXF2"/>
<feature type="binding site" evidence="8">
    <location>
        <position position="22"/>
    </location>
    <ligand>
        <name>Mg(2+)</name>
        <dbReference type="ChEBI" id="CHEBI:18420"/>
    </ligand>
</feature>
<evidence type="ECO:0000313" key="10">
    <source>
        <dbReference type="Proteomes" id="UP000192132"/>
    </source>
</evidence>
<keyword evidence="6 8" id="KW-0067">ATP-binding</keyword>
<feature type="binding site" evidence="8">
    <location>
        <begin position="123"/>
        <end position="126"/>
    </location>
    <ligand>
        <name>ATP</name>
        <dbReference type="ChEBI" id="CHEBI:30616"/>
    </ligand>
</feature>
<dbReference type="SUPFAM" id="SSF52540">
    <property type="entry name" value="P-loop containing nucleoside triphosphate hydrolases"/>
    <property type="match status" value="1"/>
</dbReference>
<feature type="active site" evidence="8">
    <location>
        <position position="43"/>
    </location>
</feature>
<dbReference type="EMBL" id="MLCN01000004">
    <property type="protein sequence ID" value="ONG42030.1"/>
    <property type="molecule type" value="Genomic_DNA"/>
</dbReference>
<dbReference type="CDD" id="cd03109">
    <property type="entry name" value="DTBS"/>
    <property type="match status" value="1"/>
</dbReference>
<dbReference type="PANTHER" id="PTHR43210">
    <property type="entry name" value="DETHIOBIOTIN SYNTHETASE"/>
    <property type="match status" value="1"/>
</dbReference>
<comment type="subunit">
    <text evidence="8">Homodimer.</text>
</comment>
<dbReference type="Proteomes" id="UP000192132">
    <property type="component" value="Unassembled WGS sequence"/>
</dbReference>
<evidence type="ECO:0000256" key="5">
    <source>
        <dbReference type="ARBA" id="ARBA00022756"/>
    </source>
</evidence>
<dbReference type="FunFam" id="3.40.50.300:FF:000292">
    <property type="entry name" value="ATP-dependent dethiobiotin synthetase BioD"/>
    <property type="match status" value="1"/>
</dbReference>
<evidence type="ECO:0000256" key="6">
    <source>
        <dbReference type="ARBA" id="ARBA00022840"/>
    </source>
</evidence>
<dbReference type="UniPathway" id="UPA00078">
    <property type="reaction ID" value="UER00161"/>
</dbReference>
<comment type="caution">
    <text evidence="9">The sequence shown here is derived from an EMBL/GenBank/DDBJ whole genome shotgun (WGS) entry which is preliminary data.</text>
</comment>
<keyword evidence="1 8" id="KW-0963">Cytoplasm</keyword>
<feature type="binding site" evidence="8">
    <location>
        <position position="61"/>
    </location>
    <ligand>
        <name>ATP</name>
        <dbReference type="ChEBI" id="CHEBI:30616"/>
    </ligand>
</feature>
<keyword evidence="5 8" id="KW-0093">Biotin biosynthesis</keyword>
<evidence type="ECO:0000256" key="7">
    <source>
        <dbReference type="ARBA" id="ARBA00022842"/>
    </source>
</evidence>
<dbReference type="Pfam" id="PF13500">
    <property type="entry name" value="AAA_26"/>
    <property type="match status" value="1"/>
</dbReference>
<keyword evidence="4 8" id="KW-0547">Nucleotide-binding</keyword>
<evidence type="ECO:0000256" key="1">
    <source>
        <dbReference type="ARBA" id="ARBA00022490"/>
    </source>
</evidence>
<dbReference type="PIRSF" id="PIRSF006755">
    <property type="entry name" value="DTB_synth"/>
    <property type="match status" value="1"/>
</dbReference>
<evidence type="ECO:0000256" key="3">
    <source>
        <dbReference type="ARBA" id="ARBA00022723"/>
    </source>
</evidence>
<feature type="binding site" evidence="8">
    <location>
        <begin position="183"/>
        <end position="184"/>
    </location>
    <ligand>
        <name>ATP</name>
        <dbReference type="ChEBI" id="CHEBI:30616"/>
    </ligand>
</feature>
<comment type="catalytic activity">
    <reaction evidence="8">
        <text>(7R,8S)-7,8-diammoniononanoate + CO2 + ATP = (4R,5S)-dethiobiotin + ADP + phosphate + 3 H(+)</text>
        <dbReference type="Rhea" id="RHEA:15805"/>
        <dbReference type="ChEBI" id="CHEBI:15378"/>
        <dbReference type="ChEBI" id="CHEBI:16526"/>
        <dbReference type="ChEBI" id="CHEBI:30616"/>
        <dbReference type="ChEBI" id="CHEBI:43474"/>
        <dbReference type="ChEBI" id="CHEBI:149469"/>
        <dbReference type="ChEBI" id="CHEBI:149473"/>
        <dbReference type="ChEBI" id="CHEBI:456216"/>
        <dbReference type="EC" id="6.3.3.3"/>
    </reaction>
</comment>
<comment type="pathway">
    <text evidence="8">Cofactor biosynthesis; biotin biosynthesis; biotin from 7,8-diaminononanoate: step 1/2.</text>
</comment>
<proteinExistence type="inferred from homology"/>
<dbReference type="GO" id="GO:0004141">
    <property type="term" value="F:dethiobiotin synthase activity"/>
    <property type="evidence" value="ECO:0007669"/>
    <property type="project" value="UniProtKB-UniRule"/>
</dbReference>
<keyword evidence="7 8" id="KW-0460">Magnesium</keyword>
<evidence type="ECO:0000256" key="4">
    <source>
        <dbReference type="ARBA" id="ARBA00022741"/>
    </source>
</evidence>
<dbReference type="EC" id="6.3.3.3" evidence="8"/>
<dbReference type="HAMAP" id="MF_00336">
    <property type="entry name" value="BioD"/>
    <property type="match status" value="1"/>
</dbReference>
<dbReference type="GO" id="GO:0009102">
    <property type="term" value="P:biotin biosynthetic process"/>
    <property type="evidence" value="ECO:0007669"/>
    <property type="project" value="UniProtKB-UniRule"/>
</dbReference>
<evidence type="ECO:0000256" key="8">
    <source>
        <dbReference type="HAMAP-Rule" id="MF_00336"/>
    </source>
</evidence>